<comment type="caution">
    <text evidence="2">The sequence shown here is derived from an EMBL/GenBank/DDBJ whole genome shotgun (WGS) entry which is preliminary data.</text>
</comment>
<proteinExistence type="predicted"/>
<feature type="region of interest" description="Disordered" evidence="1">
    <location>
        <begin position="1"/>
        <end position="26"/>
    </location>
</feature>
<organism evidence="2 3">
    <name type="scientific">Plakobranchus ocellatus</name>
    <dbReference type="NCBI Taxonomy" id="259542"/>
    <lineage>
        <taxon>Eukaryota</taxon>
        <taxon>Metazoa</taxon>
        <taxon>Spiralia</taxon>
        <taxon>Lophotrochozoa</taxon>
        <taxon>Mollusca</taxon>
        <taxon>Gastropoda</taxon>
        <taxon>Heterobranchia</taxon>
        <taxon>Euthyneura</taxon>
        <taxon>Panpulmonata</taxon>
        <taxon>Sacoglossa</taxon>
        <taxon>Placobranchoidea</taxon>
        <taxon>Plakobranchidae</taxon>
        <taxon>Plakobranchus</taxon>
    </lineage>
</organism>
<evidence type="ECO:0000313" key="2">
    <source>
        <dbReference type="EMBL" id="GFO07733.1"/>
    </source>
</evidence>
<protein>
    <submittedName>
        <fullName evidence="2">Uncharacterized protein</fullName>
    </submittedName>
</protein>
<gene>
    <name evidence="2" type="ORF">PoB_003423800</name>
</gene>
<reference evidence="2 3" key="1">
    <citation type="journal article" date="2021" name="Elife">
        <title>Chloroplast acquisition without the gene transfer in kleptoplastic sea slugs, Plakobranchus ocellatus.</title>
        <authorList>
            <person name="Maeda T."/>
            <person name="Takahashi S."/>
            <person name="Yoshida T."/>
            <person name="Shimamura S."/>
            <person name="Takaki Y."/>
            <person name="Nagai Y."/>
            <person name="Toyoda A."/>
            <person name="Suzuki Y."/>
            <person name="Arimoto A."/>
            <person name="Ishii H."/>
            <person name="Satoh N."/>
            <person name="Nishiyama T."/>
            <person name="Hasebe M."/>
            <person name="Maruyama T."/>
            <person name="Minagawa J."/>
            <person name="Obokata J."/>
            <person name="Shigenobu S."/>
        </authorList>
    </citation>
    <scope>NUCLEOTIDE SEQUENCE [LARGE SCALE GENOMIC DNA]</scope>
</reference>
<dbReference type="EMBL" id="BLXT01003909">
    <property type="protein sequence ID" value="GFO07733.1"/>
    <property type="molecule type" value="Genomic_DNA"/>
</dbReference>
<dbReference type="AlphaFoldDB" id="A0AAV4AK99"/>
<evidence type="ECO:0000313" key="3">
    <source>
        <dbReference type="Proteomes" id="UP000735302"/>
    </source>
</evidence>
<name>A0AAV4AK99_9GAST</name>
<keyword evidence="3" id="KW-1185">Reference proteome</keyword>
<accession>A0AAV4AK99</accession>
<evidence type="ECO:0000256" key="1">
    <source>
        <dbReference type="SAM" id="MobiDB-lite"/>
    </source>
</evidence>
<dbReference type="Proteomes" id="UP000735302">
    <property type="component" value="Unassembled WGS sequence"/>
</dbReference>
<feature type="compositionally biased region" description="Basic and acidic residues" evidence="1">
    <location>
        <begin position="7"/>
        <end position="26"/>
    </location>
</feature>
<sequence>MQTRITRPSDREQPRGREMPGRSDERTEFYFSGVGEVRARMRETSRKQAKRDYVQPRTITNPNRYNALCSGVEKIGHVTRTKELQRVCENLN</sequence>